<feature type="compositionally biased region" description="Basic and acidic residues" evidence="1">
    <location>
        <begin position="1"/>
        <end position="13"/>
    </location>
</feature>
<evidence type="ECO:0000313" key="3">
    <source>
        <dbReference type="Proteomes" id="UP000321393"/>
    </source>
</evidence>
<evidence type="ECO:0000256" key="1">
    <source>
        <dbReference type="SAM" id="MobiDB-lite"/>
    </source>
</evidence>
<protein>
    <submittedName>
        <fullName evidence="2">Uncharacterized protein</fullName>
    </submittedName>
</protein>
<sequence length="332" mass="37276">MSRLEGLRHEEPRLVSAMQPKKAKNKARTSKLEDVQKGTKYQPDDSYAIVKGEKVPFTTKKINELYGLPNDSDACPGKKLIANPREGDKKIIPTQHDSTIPIEYVLFLYCIMAKKPFNLGYVMNKAFLGWMRNPKGSKSFPTMAKKFCQKYLSTLARYPQTDMVGGKCNMASLNRIRTLNQNKEEECQGKVEPKKVTKDATSVDSDLPLIVYDPLFQDIPIDEDAGEMSLVGEAQLGDKALVKKEDEFSKVLNKVTVEPMNAAFKEVILENVAMKEQIANLNTQVLMIAHSNQSHYIAEQHDRQLAALAVLLQRVPQHVIASKLIALIPPFS</sequence>
<accession>A0A5A7V6C0</accession>
<evidence type="ECO:0000313" key="2">
    <source>
        <dbReference type="EMBL" id="KAA0063168.1"/>
    </source>
</evidence>
<reference evidence="2 3" key="1">
    <citation type="submission" date="2019-08" db="EMBL/GenBank/DDBJ databases">
        <title>Draft genome sequences of two oriental melons (Cucumis melo L. var makuwa).</title>
        <authorList>
            <person name="Kwon S.-Y."/>
        </authorList>
    </citation>
    <scope>NUCLEOTIDE SEQUENCE [LARGE SCALE GENOMIC DNA]</scope>
    <source>
        <strain evidence="3">cv. SW 3</strain>
        <tissue evidence="2">Leaf</tissue>
    </source>
</reference>
<dbReference type="AlphaFoldDB" id="A0A5A7V6C0"/>
<proteinExistence type="predicted"/>
<feature type="region of interest" description="Disordered" evidence="1">
    <location>
        <begin position="1"/>
        <end position="39"/>
    </location>
</feature>
<name>A0A5A7V6C0_CUCMM</name>
<organism evidence="2 3">
    <name type="scientific">Cucumis melo var. makuwa</name>
    <name type="common">Oriental melon</name>
    <dbReference type="NCBI Taxonomy" id="1194695"/>
    <lineage>
        <taxon>Eukaryota</taxon>
        <taxon>Viridiplantae</taxon>
        <taxon>Streptophyta</taxon>
        <taxon>Embryophyta</taxon>
        <taxon>Tracheophyta</taxon>
        <taxon>Spermatophyta</taxon>
        <taxon>Magnoliopsida</taxon>
        <taxon>eudicotyledons</taxon>
        <taxon>Gunneridae</taxon>
        <taxon>Pentapetalae</taxon>
        <taxon>rosids</taxon>
        <taxon>fabids</taxon>
        <taxon>Cucurbitales</taxon>
        <taxon>Cucurbitaceae</taxon>
        <taxon>Benincaseae</taxon>
        <taxon>Cucumis</taxon>
    </lineage>
</organism>
<dbReference type="OrthoDB" id="1714944at2759"/>
<gene>
    <name evidence="2" type="ORF">E6C27_scaffold381G00540</name>
</gene>
<comment type="caution">
    <text evidence="2">The sequence shown here is derived from an EMBL/GenBank/DDBJ whole genome shotgun (WGS) entry which is preliminary data.</text>
</comment>
<dbReference type="EMBL" id="SSTE01002941">
    <property type="protein sequence ID" value="KAA0063168.1"/>
    <property type="molecule type" value="Genomic_DNA"/>
</dbReference>
<dbReference type="Proteomes" id="UP000321393">
    <property type="component" value="Unassembled WGS sequence"/>
</dbReference>